<evidence type="ECO:0000313" key="3">
    <source>
        <dbReference type="Proteomes" id="UP001371391"/>
    </source>
</evidence>
<keyword evidence="1" id="KW-0472">Membrane</keyword>
<sequence>MDLKMDLRDFGLFLEFIIEIQPLIFLIISVFAVYLSFKMLSNAKASRAHEERMKLAEVKMNIRALFAKSIDNLTDA</sequence>
<dbReference type="RefSeq" id="WP_341603937.1">
    <property type="nucleotide sequence ID" value="NZ_JBAKAW010000022.1"/>
</dbReference>
<keyword evidence="3" id="KW-1185">Reference proteome</keyword>
<evidence type="ECO:0000256" key="1">
    <source>
        <dbReference type="SAM" id="Phobius"/>
    </source>
</evidence>
<gene>
    <name evidence="2" type="ORF">V6257_18930</name>
</gene>
<reference evidence="2 3" key="1">
    <citation type="submission" date="2024-02" db="EMBL/GenBank/DDBJ databases">
        <title>Bacteria isolated from the canopy kelp, Nereocystis luetkeana.</title>
        <authorList>
            <person name="Pfister C.A."/>
            <person name="Younker I.T."/>
            <person name="Light S.H."/>
        </authorList>
    </citation>
    <scope>NUCLEOTIDE SEQUENCE [LARGE SCALE GENOMIC DNA]</scope>
    <source>
        <strain evidence="2 3">TI.1.03</strain>
    </source>
</reference>
<comment type="caution">
    <text evidence="2">The sequence shown here is derived from an EMBL/GenBank/DDBJ whole genome shotgun (WGS) entry which is preliminary data.</text>
</comment>
<protein>
    <recommendedName>
        <fullName evidence="4">Biopolymer transport protein ExbB</fullName>
    </recommendedName>
</protein>
<dbReference type="EMBL" id="JBAKAW010000022">
    <property type="protein sequence ID" value="MEL0657095.1"/>
    <property type="molecule type" value="Genomic_DNA"/>
</dbReference>
<dbReference type="Proteomes" id="UP001371391">
    <property type="component" value="Unassembled WGS sequence"/>
</dbReference>
<accession>A0ABU9H5G4</accession>
<keyword evidence="1" id="KW-1133">Transmembrane helix</keyword>
<name>A0ABU9H5G4_9GAMM</name>
<feature type="transmembrane region" description="Helical" evidence="1">
    <location>
        <begin position="12"/>
        <end position="37"/>
    </location>
</feature>
<evidence type="ECO:0000313" key="2">
    <source>
        <dbReference type="EMBL" id="MEL0657095.1"/>
    </source>
</evidence>
<proteinExistence type="predicted"/>
<keyword evidence="1" id="KW-0812">Transmembrane</keyword>
<organism evidence="2 3">
    <name type="scientific">Pseudoalteromonas issachenkonii</name>
    <dbReference type="NCBI Taxonomy" id="152297"/>
    <lineage>
        <taxon>Bacteria</taxon>
        <taxon>Pseudomonadati</taxon>
        <taxon>Pseudomonadota</taxon>
        <taxon>Gammaproteobacteria</taxon>
        <taxon>Alteromonadales</taxon>
        <taxon>Pseudoalteromonadaceae</taxon>
        <taxon>Pseudoalteromonas</taxon>
    </lineage>
</organism>
<evidence type="ECO:0008006" key="4">
    <source>
        <dbReference type="Google" id="ProtNLM"/>
    </source>
</evidence>